<sequence length="122" mass="13100">MANDDILTVENCFRWSRAFKSIVRDESAKEGEGSVDWKKAHRQGTYSPVATLCLQYSTAGAFSAADASPPRTRNPAKMLLPKLSVVTLHHPDSSIGAAASANTVLSHNKDRAPSLEAGAYLV</sequence>
<dbReference type="EMBL" id="KK034257">
    <property type="protein sequence ID" value="EXL64220.1"/>
    <property type="molecule type" value="Genomic_DNA"/>
</dbReference>
<dbReference type="Proteomes" id="UP000030676">
    <property type="component" value="Unassembled WGS sequence"/>
</dbReference>
<name>X0GWD0_FUSOX</name>
<reference evidence="1" key="2">
    <citation type="submission" date="2014-03" db="EMBL/GenBank/DDBJ databases">
        <title>The Genome Annotation of Fusarium oxysporum PHW808.</title>
        <authorList>
            <consortium name="The Broad Institute Genomics Platform"/>
            <person name="Ma L.-J."/>
            <person name="Corby-Kistler H."/>
            <person name="Broz K."/>
            <person name="Gale L.R."/>
            <person name="Jonkers W."/>
            <person name="O'Donnell K."/>
            <person name="Ploetz R."/>
            <person name="Steinberg C."/>
            <person name="Schwartz D.C."/>
            <person name="VanEtten H."/>
            <person name="Zhou S."/>
            <person name="Young S.K."/>
            <person name="Zeng Q."/>
            <person name="Gargeya S."/>
            <person name="Fitzgerald M."/>
            <person name="Abouelleil A."/>
            <person name="Alvarado L."/>
            <person name="Chapman S.B."/>
            <person name="Gainer-Dewar J."/>
            <person name="Goldberg J."/>
            <person name="Griggs A."/>
            <person name="Gujja S."/>
            <person name="Hansen M."/>
            <person name="Howarth C."/>
            <person name="Imamovic A."/>
            <person name="Ireland A."/>
            <person name="Larimer J."/>
            <person name="McCowan C."/>
            <person name="Murphy C."/>
            <person name="Pearson M."/>
            <person name="Poon T.W."/>
            <person name="Priest M."/>
            <person name="Roberts A."/>
            <person name="Saif S."/>
            <person name="Shea T."/>
            <person name="Sykes S."/>
            <person name="Wortman J."/>
            <person name="Nusbaum C."/>
            <person name="Birren B."/>
        </authorList>
    </citation>
    <scope>NUCLEOTIDE SEQUENCE</scope>
    <source>
        <strain evidence="1">54008</strain>
    </source>
</reference>
<dbReference type="HOGENOM" id="CLU_2026861_0_0_1"/>
<organism evidence="1">
    <name type="scientific">Fusarium oxysporum f. sp. conglutinans race 2 54008</name>
    <dbReference type="NCBI Taxonomy" id="1089457"/>
    <lineage>
        <taxon>Eukaryota</taxon>
        <taxon>Fungi</taxon>
        <taxon>Dikarya</taxon>
        <taxon>Ascomycota</taxon>
        <taxon>Pezizomycotina</taxon>
        <taxon>Sordariomycetes</taxon>
        <taxon>Hypocreomycetidae</taxon>
        <taxon>Hypocreales</taxon>
        <taxon>Nectriaceae</taxon>
        <taxon>Fusarium</taxon>
        <taxon>Fusarium oxysporum species complex</taxon>
    </lineage>
</organism>
<accession>X0GWD0</accession>
<protein>
    <submittedName>
        <fullName evidence="1">Uncharacterized protein</fullName>
    </submittedName>
</protein>
<reference evidence="1" key="1">
    <citation type="submission" date="2011-11" db="EMBL/GenBank/DDBJ databases">
        <title>The Genome Sequence of Fusarium oxysporum PHW808.</title>
        <authorList>
            <consortium name="The Broad Institute Genome Sequencing Platform"/>
            <person name="Ma L.-J."/>
            <person name="Gale L.R."/>
            <person name="Schwartz D.C."/>
            <person name="Zhou S."/>
            <person name="Corby-Kistler H."/>
            <person name="Young S.K."/>
            <person name="Zeng Q."/>
            <person name="Gargeya S."/>
            <person name="Fitzgerald M."/>
            <person name="Haas B."/>
            <person name="Abouelleil A."/>
            <person name="Alvarado L."/>
            <person name="Arachchi H.M."/>
            <person name="Berlin A."/>
            <person name="Brown A."/>
            <person name="Chapman S.B."/>
            <person name="Chen Z."/>
            <person name="Dunbar C."/>
            <person name="Freedman E."/>
            <person name="Gearin G."/>
            <person name="Goldberg J."/>
            <person name="Griggs A."/>
            <person name="Gujja S."/>
            <person name="Heiman D."/>
            <person name="Howarth C."/>
            <person name="Larson L."/>
            <person name="Lui A."/>
            <person name="MacDonald P.J.P."/>
            <person name="Montmayeur A."/>
            <person name="Murphy C."/>
            <person name="Neiman D."/>
            <person name="Pearson M."/>
            <person name="Priest M."/>
            <person name="Roberts A."/>
            <person name="Saif S."/>
            <person name="Shea T."/>
            <person name="Shenoy N."/>
            <person name="Sisk P."/>
            <person name="Stolte C."/>
            <person name="Sykes S."/>
            <person name="Wortman J."/>
            <person name="Nusbaum C."/>
            <person name="Birren B."/>
        </authorList>
    </citation>
    <scope>NUCLEOTIDE SEQUENCE [LARGE SCALE GENOMIC DNA]</scope>
    <source>
        <strain evidence="1">54008</strain>
    </source>
</reference>
<proteinExistence type="predicted"/>
<dbReference type="AlphaFoldDB" id="X0GWD0"/>
<gene>
    <name evidence="1" type="ORF">FOPG_19511</name>
</gene>
<evidence type="ECO:0000313" key="1">
    <source>
        <dbReference type="EMBL" id="EXL64220.1"/>
    </source>
</evidence>